<proteinExistence type="predicted"/>
<dbReference type="SUPFAM" id="SSF53920">
    <property type="entry name" value="Fe-only hydrogenase"/>
    <property type="match status" value="1"/>
</dbReference>
<dbReference type="EMBL" id="LYXU01000002">
    <property type="protein sequence ID" value="OBS25150.1"/>
    <property type="molecule type" value="Genomic_DNA"/>
</dbReference>
<sequence>MPPPMLSSPWRQAVPTLKRIASSANSFIARVTNTAGTQVEDHAGAQLYVVLDLIGCDKCPLWKFCIYNPSNDAWKTYESWKGCDQGKAYLMVSSACPGIADAEAKYFKIANVPLSPLDETKNSVLTAHMPHTSGKGDCSQQYVKNVIRNLVKERFLKMRQAKEVFDKIDNFFDGDDLPPQVGQKPCVN</sequence>
<protein>
    <submittedName>
        <fullName evidence="1">Uncharacterized protein</fullName>
    </submittedName>
</protein>
<evidence type="ECO:0000313" key="1">
    <source>
        <dbReference type="EMBL" id="OBS25150.1"/>
    </source>
</evidence>
<name>A0A1B8AXC8_FUSPO</name>
<evidence type="ECO:0000313" key="2">
    <source>
        <dbReference type="Proteomes" id="UP000091967"/>
    </source>
</evidence>
<comment type="caution">
    <text evidence="1">The sequence shown here is derived from an EMBL/GenBank/DDBJ whole genome shotgun (WGS) entry which is preliminary data.</text>
</comment>
<accession>A0A1B8AXC8</accession>
<reference evidence="1 2" key="1">
    <citation type="submission" date="2016-06" db="EMBL/GenBank/DDBJ databases">
        <title>Living apart together: crosstalk between the core and supernumerary genomes in a fungal plant pathogen.</title>
        <authorList>
            <person name="Vanheule A."/>
            <person name="Audenaert K."/>
            <person name="Warris S."/>
            <person name="Van De Geest H."/>
            <person name="Schijlen E."/>
            <person name="Hofte M."/>
            <person name="De Saeger S."/>
            <person name="Haesaert G."/>
            <person name="Waalwijk C."/>
            <person name="Van Der Lee T."/>
        </authorList>
    </citation>
    <scope>NUCLEOTIDE SEQUENCE [LARGE SCALE GENOMIC DNA]</scope>
    <source>
        <strain evidence="1 2">2516</strain>
    </source>
</reference>
<dbReference type="InterPro" id="IPR009016">
    <property type="entry name" value="Fe_hydrogenase"/>
</dbReference>
<dbReference type="AlphaFoldDB" id="A0A1B8AXC8"/>
<gene>
    <name evidence="1" type="ORF">FPOA_05685</name>
</gene>
<dbReference type="Proteomes" id="UP000091967">
    <property type="component" value="Unassembled WGS sequence"/>
</dbReference>
<keyword evidence="2" id="KW-1185">Reference proteome</keyword>
<organism evidence="1 2">
    <name type="scientific">Fusarium poae</name>
    <dbReference type="NCBI Taxonomy" id="36050"/>
    <lineage>
        <taxon>Eukaryota</taxon>
        <taxon>Fungi</taxon>
        <taxon>Dikarya</taxon>
        <taxon>Ascomycota</taxon>
        <taxon>Pezizomycotina</taxon>
        <taxon>Sordariomycetes</taxon>
        <taxon>Hypocreomycetidae</taxon>
        <taxon>Hypocreales</taxon>
        <taxon>Nectriaceae</taxon>
        <taxon>Fusarium</taxon>
    </lineage>
</organism>